<dbReference type="AlphaFoldDB" id="A0A090SLK6"/>
<dbReference type="Proteomes" id="UP000029228">
    <property type="component" value="Unassembled WGS sequence"/>
</dbReference>
<reference evidence="1 2" key="2">
    <citation type="submission" date="2014-09" db="EMBL/GenBank/DDBJ databases">
        <authorList>
            <consortium name="NBRP consortium"/>
            <person name="Sawabe T."/>
            <person name="Meirelles P."/>
            <person name="Nakanishi M."/>
            <person name="Sayaka M."/>
            <person name="Hattori M."/>
            <person name="Ohkuma M."/>
        </authorList>
    </citation>
    <scope>NUCLEOTIDE SEQUENCE [LARGE SCALE GENOMIC DNA]</scope>
    <source>
        <strain evidence="2">JCM19235</strain>
    </source>
</reference>
<sequence length="37" mass="4261">MVMENPFVEPKNVVANQCCPIEAVQRKRRHYQTSSGL</sequence>
<evidence type="ECO:0000313" key="1">
    <source>
        <dbReference type="EMBL" id="GAL20287.1"/>
    </source>
</evidence>
<comment type="caution">
    <text evidence="1">The sequence shown here is derived from an EMBL/GenBank/DDBJ whole genome shotgun (WGS) entry which is preliminary data.</text>
</comment>
<evidence type="ECO:0000313" key="2">
    <source>
        <dbReference type="Proteomes" id="UP000029228"/>
    </source>
</evidence>
<reference evidence="1 2" key="1">
    <citation type="submission" date="2014-09" db="EMBL/GenBank/DDBJ databases">
        <title>Vibrio maritimus JCM 19235. (C45) whole genome shotgun sequence.</title>
        <authorList>
            <person name="Sawabe T."/>
            <person name="Meirelles P."/>
            <person name="Nakanishi M."/>
            <person name="Sayaka M."/>
            <person name="Hattori M."/>
            <person name="Ohkuma M."/>
        </authorList>
    </citation>
    <scope>NUCLEOTIDE SEQUENCE [LARGE SCALE GENOMIC DNA]</scope>
    <source>
        <strain evidence="2">JCM19235</strain>
    </source>
</reference>
<name>A0A090SLK6_9VIBR</name>
<protein>
    <submittedName>
        <fullName evidence="1">Uncharacterized protein</fullName>
    </submittedName>
</protein>
<proteinExistence type="predicted"/>
<organism evidence="1 2">
    <name type="scientific">Vibrio maritimus</name>
    <dbReference type="NCBI Taxonomy" id="990268"/>
    <lineage>
        <taxon>Bacteria</taxon>
        <taxon>Pseudomonadati</taxon>
        <taxon>Pseudomonadota</taxon>
        <taxon>Gammaproteobacteria</taxon>
        <taxon>Vibrionales</taxon>
        <taxon>Vibrionaceae</taxon>
        <taxon>Vibrio</taxon>
    </lineage>
</organism>
<dbReference type="EMBL" id="BBMR01000005">
    <property type="protein sequence ID" value="GAL20287.1"/>
    <property type="molecule type" value="Genomic_DNA"/>
</dbReference>
<gene>
    <name evidence="1" type="ORF">JCM19235_4487</name>
</gene>
<accession>A0A090SLK6</accession>
<keyword evidence="2" id="KW-1185">Reference proteome</keyword>